<protein>
    <submittedName>
        <fullName evidence="1">Uncharacterized protein</fullName>
    </submittedName>
</protein>
<dbReference type="AlphaFoldDB" id="A0A1D7QV91"/>
<evidence type="ECO:0000313" key="2">
    <source>
        <dbReference type="Proteomes" id="UP000094463"/>
    </source>
</evidence>
<dbReference type="Proteomes" id="UP000094463">
    <property type="component" value="Chromosome"/>
</dbReference>
<evidence type="ECO:0000313" key="1">
    <source>
        <dbReference type="EMBL" id="AOM82934.1"/>
    </source>
</evidence>
<organism evidence="1 2">
    <name type="scientific">Salisediminibacterium beveridgei</name>
    <dbReference type="NCBI Taxonomy" id="632773"/>
    <lineage>
        <taxon>Bacteria</taxon>
        <taxon>Bacillati</taxon>
        <taxon>Bacillota</taxon>
        <taxon>Bacilli</taxon>
        <taxon>Bacillales</taxon>
        <taxon>Bacillaceae</taxon>
        <taxon>Salisediminibacterium</taxon>
    </lineage>
</organism>
<proteinExistence type="predicted"/>
<reference evidence="1 2" key="1">
    <citation type="submission" date="2015-08" db="EMBL/GenBank/DDBJ databases">
        <title>The complete genome sequence of Bacillus beveridgei MLTeJB.</title>
        <authorList>
            <person name="Hanson T.E."/>
            <person name="Mesa C."/>
            <person name="Basesman S.M."/>
            <person name="Oremland R.S."/>
        </authorList>
    </citation>
    <scope>NUCLEOTIDE SEQUENCE [LARGE SCALE GENOMIC DNA]</scope>
    <source>
        <strain evidence="1 2">MLTeJB</strain>
    </source>
</reference>
<dbReference type="RefSeq" id="WP_069364969.1">
    <property type="nucleotide sequence ID" value="NZ_CP012502.1"/>
</dbReference>
<sequence>MDHQKKQTSDHEKLIREWIESKGNTCEFVLPVTRKDFKGSKLYVSASEDSLRLLEVVSDRDVNVIETIECTEEQTWIVKKGFGKLAVSSKDAETFIVGKQRDRLLHWLRRQPKIRIIEEKKLFL</sequence>
<dbReference type="OrthoDB" id="2968910at2"/>
<dbReference type="KEGG" id="bbev:BBEV_1573"/>
<dbReference type="STRING" id="632773.BBEV_1573"/>
<keyword evidence="2" id="KW-1185">Reference proteome</keyword>
<name>A0A1D7QV91_9BACI</name>
<gene>
    <name evidence="1" type="ORF">BBEV_1573</name>
</gene>
<accession>A0A1D7QV91</accession>
<dbReference type="EMBL" id="CP012502">
    <property type="protein sequence ID" value="AOM82934.1"/>
    <property type="molecule type" value="Genomic_DNA"/>
</dbReference>